<dbReference type="OrthoDB" id="25331at2157"/>
<dbReference type="EMBL" id="CP065856">
    <property type="protein sequence ID" value="QPV62198.1"/>
    <property type="molecule type" value="Genomic_DNA"/>
</dbReference>
<evidence type="ECO:0000256" key="2">
    <source>
        <dbReference type="ARBA" id="ARBA00022649"/>
    </source>
</evidence>
<organism evidence="6 7">
    <name type="scientific">Halosimplex litoreum</name>
    <dbReference type="NCBI Taxonomy" id="1198301"/>
    <lineage>
        <taxon>Archaea</taxon>
        <taxon>Methanobacteriati</taxon>
        <taxon>Methanobacteriota</taxon>
        <taxon>Stenosarchaea group</taxon>
        <taxon>Halobacteria</taxon>
        <taxon>Halobacteriales</taxon>
        <taxon>Haloarculaceae</taxon>
        <taxon>Halosimplex</taxon>
    </lineage>
</organism>
<evidence type="ECO:0000313" key="6">
    <source>
        <dbReference type="EMBL" id="QPV62198.1"/>
    </source>
</evidence>
<evidence type="ECO:0000313" key="7">
    <source>
        <dbReference type="Proteomes" id="UP000595001"/>
    </source>
</evidence>
<evidence type="ECO:0000256" key="5">
    <source>
        <dbReference type="ARBA" id="ARBA00024207"/>
    </source>
</evidence>
<dbReference type="RefSeq" id="WP_198061013.1">
    <property type="nucleotide sequence ID" value="NZ_CP065856.1"/>
</dbReference>
<gene>
    <name evidence="6" type="ORF">I7X12_15840</name>
</gene>
<keyword evidence="1" id="KW-0597">Phosphoprotein</keyword>
<keyword evidence="7" id="KW-1185">Reference proteome</keyword>
<evidence type="ECO:0000256" key="4">
    <source>
        <dbReference type="ARBA" id="ARBA00022801"/>
    </source>
</evidence>
<comment type="similarity">
    <text evidence="5">Belongs to the HepT RNase toxin family.</text>
</comment>
<evidence type="ECO:0000256" key="3">
    <source>
        <dbReference type="ARBA" id="ARBA00022722"/>
    </source>
</evidence>
<dbReference type="InterPro" id="IPR052379">
    <property type="entry name" value="Type_VII_TA_RNase"/>
</dbReference>
<keyword evidence="4" id="KW-0378">Hydrolase</keyword>
<dbReference type="GO" id="GO:0016787">
    <property type="term" value="F:hydrolase activity"/>
    <property type="evidence" value="ECO:0007669"/>
    <property type="project" value="UniProtKB-KW"/>
</dbReference>
<dbReference type="PANTHER" id="PTHR33397:SF5">
    <property type="entry name" value="RNASE YUTE-RELATED"/>
    <property type="match status" value="1"/>
</dbReference>
<reference evidence="6 7" key="1">
    <citation type="submission" date="2020-12" db="EMBL/GenBank/DDBJ databases">
        <title>Halosimplex halophilum sp. nov. and Halosimplex salinum sp. nov., two new members of the genus Halosimplex.</title>
        <authorList>
            <person name="Cui H.L."/>
        </authorList>
    </citation>
    <scope>NUCLEOTIDE SEQUENCE [LARGE SCALE GENOMIC DNA]</scope>
    <source>
        <strain evidence="6 7">YGH94</strain>
    </source>
</reference>
<accession>A0A7T3FXN1</accession>
<dbReference type="GO" id="GO:0110001">
    <property type="term" value="C:toxin-antitoxin complex"/>
    <property type="evidence" value="ECO:0007669"/>
    <property type="project" value="InterPro"/>
</dbReference>
<dbReference type="Gene3D" id="1.20.120.580">
    <property type="entry name" value="bsu32300-like"/>
    <property type="match status" value="1"/>
</dbReference>
<keyword evidence="3" id="KW-0540">Nuclease</keyword>
<dbReference type="NCBIfam" id="NF047751">
    <property type="entry name" value="HepT_toxin"/>
    <property type="match status" value="1"/>
</dbReference>
<dbReference type="KEGG" id="hlt:I7X12_15840"/>
<sequence length="228" mass="26002">MVDEAVVVDKLRQIHEYTEDLREMRDVPKAEYVDDTVTQRAVERTLMNVIQSCVDLAQHIRASEELSPSGTSKEEIEAVANADIISEETEAKIAEAVGFRNVLAHRYGDIDHDVVYGVLQEDLHWFDRFQREVAQWFQRVAQADYSRAIVCSHGPEPTEFGKLVSERRHSAVERVSEVVSVRTGSDVDVQCSDHEDEFADGRPIRSITSYRVWRLAARSAKLRTTSIR</sequence>
<proteinExistence type="inferred from homology"/>
<dbReference type="GeneID" id="60589995"/>
<dbReference type="GO" id="GO:0004540">
    <property type="term" value="F:RNA nuclease activity"/>
    <property type="evidence" value="ECO:0007669"/>
    <property type="project" value="InterPro"/>
</dbReference>
<dbReference type="InterPro" id="IPR037038">
    <property type="entry name" value="HepT-like_sf"/>
</dbReference>
<protein>
    <submittedName>
        <fullName evidence="6">DUF86 domain-containing protein</fullName>
    </submittedName>
</protein>
<dbReference type="AlphaFoldDB" id="A0A7T3FXN1"/>
<name>A0A7T3FXN1_9EURY</name>
<dbReference type="Pfam" id="PF01934">
    <property type="entry name" value="HepT-like"/>
    <property type="match status" value="1"/>
</dbReference>
<dbReference type="PANTHER" id="PTHR33397">
    <property type="entry name" value="UPF0331 PROTEIN YUTE"/>
    <property type="match status" value="1"/>
</dbReference>
<evidence type="ECO:0000256" key="1">
    <source>
        <dbReference type="ARBA" id="ARBA00022553"/>
    </source>
</evidence>
<dbReference type="InterPro" id="IPR008201">
    <property type="entry name" value="HepT-like"/>
</dbReference>
<dbReference type="Proteomes" id="UP000595001">
    <property type="component" value="Chromosome"/>
</dbReference>
<keyword evidence="2" id="KW-1277">Toxin-antitoxin system</keyword>